<sequence length="200" mass="23647">MKYSLEIIKTDVLVFDLDGTLLQTDRANNLAYYDAIEKVIKSPPPPSINRIKRITLKDLEKIALFSDLKLKEIKNLKDSSYFKYLEYTFLNHNLFDIVLQFYQKNQIILLTNASRNRAKLLLEYHRIEKYFSHTFYNEYGNKFLNCIEFLQLNAKDMLVFENEKLQVENALCAGITKDRIIQIGDDFSNEIQIKSKRRIC</sequence>
<keyword evidence="2" id="KW-1185">Reference proteome</keyword>
<accession>A0A2N3PLH5</accession>
<name>A0A2N3PLH5_9HELI</name>
<dbReference type="InterPro" id="IPR023198">
    <property type="entry name" value="PGP-like_dom2"/>
</dbReference>
<dbReference type="RefSeq" id="WP_040498598.1">
    <property type="nucleotide sequence ID" value="NZ_CABKOI010000020.1"/>
</dbReference>
<dbReference type="InterPro" id="IPR023214">
    <property type="entry name" value="HAD_sf"/>
</dbReference>
<gene>
    <name evidence="1" type="ORF">BCM31_05970</name>
</gene>
<organism evidence="1 2">
    <name type="scientific">Helicobacter winghamensis</name>
    <dbReference type="NCBI Taxonomy" id="157268"/>
    <lineage>
        <taxon>Bacteria</taxon>
        <taxon>Pseudomonadati</taxon>
        <taxon>Campylobacterota</taxon>
        <taxon>Epsilonproteobacteria</taxon>
        <taxon>Campylobacterales</taxon>
        <taxon>Helicobacteraceae</taxon>
        <taxon>Helicobacter</taxon>
    </lineage>
</organism>
<comment type="caution">
    <text evidence="1">The sequence shown here is derived from an EMBL/GenBank/DDBJ whole genome shotgun (WGS) entry which is preliminary data.</text>
</comment>
<dbReference type="EMBL" id="MBPK01000001">
    <property type="protein sequence ID" value="PKT82701.1"/>
    <property type="molecule type" value="Genomic_DNA"/>
</dbReference>
<dbReference type="Proteomes" id="UP000233350">
    <property type="component" value="Unassembled WGS sequence"/>
</dbReference>
<evidence type="ECO:0000313" key="2">
    <source>
        <dbReference type="Proteomes" id="UP000233350"/>
    </source>
</evidence>
<dbReference type="SUPFAM" id="SSF56784">
    <property type="entry name" value="HAD-like"/>
    <property type="match status" value="1"/>
</dbReference>
<evidence type="ECO:0008006" key="3">
    <source>
        <dbReference type="Google" id="ProtNLM"/>
    </source>
</evidence>
<dbReference type="Pfam" id="PF13419">
    <property type="entry name" value="HAD_2"/>
    <property type="match status" value="1"/>
</dbReference>
<dbReference type="AlphaFoldDB" id="A0A2N3PLH5"/>
<dbReference type="STRING" id="556267.HWAG_01222"/>
<proteinExistence type="predicted"/>
<dbReference type="InterPro" id="IPR036412">
    <property type="entry name" value="HAD-like_sf"/>
</dbReference>
<evidence type="ECO:0000313" key="1">
    <source>
        <dbReference type="EMBL" id="PKT82701.1"/>
    </source>
</evidence>
<dbReference type="InterPro" id="IPR041492">
    <property type="entry name" value="HAD_2"/>
</dbReference>
<reference evidence="1 2" key="1">
    <citation type="submission" date="2016-07" db="EMBL/GenBank/DDBJ databases">
        <title>Detection of Helicobacter winghamensis from caecal content of red fox (Vulpes vulpes).</title>
        <authorList>
            <person name="Zanoni R.G."/>
            <person name="Florio D."/>
            <person name="Caffara M."/>
            <person name="Renzi M."/>
            <person name="Parisi A."/>
            <person name="Pasquali F."/>
            <person name="Manfreda G."/>
        </authorList>
    </citation>
    <scope>NUCLEOTIDE SEQUENCE [LARGE SCALE GENOMIC DNA]</scope>
    <source>
        <strain evidence="1 2">295_13</strain>
    </source>
</reference>
<dbReference type="Gene3D" id="1.10.150.240">
    <property type="entry name" value="Putative phosphatase, domain 2"/>
    <property type="match status" value="1"/>
</dbReference>
<protein>
    <recommendedName>
        <fullName evidence="3">HAD family hydrolase</fullName>
    </recommendedName>
</protein>
<dbReference type="Gene3D" id="3.40.50.1000">
    <property type="entry name" value="HAD superfamily/HAD-like"/>
    <property type="match status" value="1"/>
</dbReference>